<sequence length="62" mass="6929">MWLCIKNEAWRAQSDVAGEGGGNAFQSMLNRLLLQRSCTSWTLLPDPIDIVCCWTAGCPTWI</sequence>
<gene>
    <name evidence="1" type="ORF">SPARVUS_LOCUS2732684</name>
</gene>
<accession>A0ABN9BE30</accession>
<name>A0ABN9BE30_9NEOB</name>
<evidence type="ECO:0000313" key="1">
    <source>
        <dbReference type="EMBL" id="CAI9545839.1"/>
    </source>
</evidence>
<keyword evidence="2" id="KW-1185">Reference proteome</keyword>
<evidence type="ECO:0000313" key="2">
    <source>
        <dbReference type="Proteomes" id="UP001162483"/>
    </source>
</evidence>
<reference evidence="1" key="1">
    <citation type="submission" date="2023-05" db="EMBL/GenBank/DDBJ databases">
        <authorList>
            <person name="Stuckert A."/>
        </authorList>
    </citation>
    <scope>NUCLEOTIDE SEQUENCE</scope>
</reference>
<organism evidence="1 2">
    <name type="scientific">Staurois parvus</name>
    <dbReference type="NCBI Taxonomy" id="386267"/>
    <lineage>
        <taxon>Eukaryota</taxon>
        <taxon>Metazoa</taxon>
        <taxon>Chordata</taxon>
        <taxon>Craniata</taxon>
        <taxon>Vertebrata</taxon>
        <taxon>Euteleostomi</taxon>
        <taxon>Amphibia</taxon>
        <taxon>Batrachia</taxon>
        <taxon>Anura</taxon>
        <taxon>Neobatrachia</taxon>
        <taxon>Ranoidea</taxon>
        <taxon>Ranidae</taxon>
        <taxon>Staurois</taxon>
    </lineage>
</organism>
<dbReference type="EMBL" id="CATNWA010003603">
    <property type="protein sequence ID" value="CAI9545839.1"/>
    <property type="molecule type" value="Genomic_DNA"/>
</dbReference>
<dbReference type="Proteomes" id="UP001162483">
    <property type="component" value="Unassembled WGS sequence"/>
</dbReference>
<protein>
    <submittedName>
        <fullName evidence="1">Uncharacterized protein</fullName>
    </submittedName>
</protein>
<proteinExistence type="predicted"/>
<comment type="caution">
    <text evidence="1">The sequence shown here is derived from an EMBL/GenBank/DDBJ whole genome shotgun (WGS) entry which is preliminary data.</text>
</comment>